<dbReference type="InterPro" id="IPR036068">
    <property type="entry name" value="Nicotinate_pribotase-like_C"/>
</dbReference>
<dbReference type="GO" id="GO:0046872">
    <property type="term" value="F:metal ion binding"/>
    <property type="evidence" value="ECO:0007669"/>
    <property type="project" value="UniProtKB-KW"/>
</dbReference>
<evidence type="ECO:0000256" key="13">
    <source>
        <dbReference type="ARBA" id="ARBA00023211"/>
    </source>
</evidence>
<dbReference type="PANTHER" id="PTHR11098">
    <property type="entry name" value="NICOTINATE PHOSPHORIBOSYLTRANSFERASE"/>
    <property type="match status" value="1"/>
</dbReference>
<dbReference type="InterPro" id="IPR013785">
    <property type="entry name" value="Aldolase_TIM"/>
</dbReference>
<evidence type="ECO:0000256" key="6">
    <source>
        <dbReference type="ARBA" id="ARBA00021569"/>
    </source>
</evidence>
<accession>A0A3S3NVY9</accession>
<sequence length="400" mass="44795">MDAMIANDCKQHNVNNVIQPLLTDLYQVTMAYAYWKSGKADEMAIFDLFFRKNPFQGEFTVFAGLEQILKFLNEFHFSDSDVDYLKRVLPSDTEEEFFIYLKGLSGKDITLYAIPEGSVVFPRVPLIEVKGPLPVVQLLETIFLTLVNYASLLTTNAVRFRNAAGANITLFEFGLRRAQGPDGGLSASKYAYIGSFDATSNVLAGKLFGIPVKGTHAHAFIMSYSTAESLPKRFLQHKETGEKIDFVSKCIKWQEKLANDLRVIRDEASSGELTAFIAYAIAFPDTFTALVDTYDVVRSGILNFCAVAMALNDLNYRAIGVRIDSGDLAYLSRITFDIFEKISKLYNLPWFEKLQIIASNDINEETIYSLNDQGHKINCFGIGTHLVTCQKQPALGCVYK</sequence>
<dbReference type="GO" id="GO:0034355">
    <property type="term" value="P:NAD+ biosynthetic process via the salvage pathway"/>
    <property type="evidence" value="ECO:0007669"/>
    <property type="project" value="TreeGrafter"/>
</dbReference>
<dbReference type="Pfam" id="PF17767">
    <property type="entry name" value="NAPRTase_N"/>
    <property type="match status" value="1"/>
</dbReference>
<evidence type="ECO:0000259" key="17">
    <source>
        <dbReference type="Pfam" id="PF04095"/>
    </source>
</evidence>
<dbReference type="Gene3D" id="3.20.20.70">
    <property type="entry name" value="Aldolase class I"/>
    <property type="match status" value="2"/>
</dbReference>
<evidence type="ECO:0000256" key="8">
    <source>
        <dbReference type="ARBA" id="ARBA00022598"/>
    </source>
</evidence>
<reference evidence="19 20" key="1">
    <citation type="journal article" date="2018" name="Gigascience">
        <title>Genomes of trombidid mites reveal novel predicted allergens and laterally-transferred genes associated with secondary metabolism.</title>
        <authorList>
            <person name="Dong X."/>
            <person name="Chaisiri K."/>
            <person name="Xia D."/>
            <person name="Armstrong S.D."/>
            <person name="Fang Y."/>
            <person name="Donnelly M.J."/>
            <person name="Kadowaki T."/>
            <person name="McGarry J.W."/>
            <person name="Darby A.C."/>
            <person name="Makepeace B.L."/>
        </authorList>
    </citation>
    <scope>NUCLEOTIDE SEQUENCE [LARGE SCALE GENOMIC DNA]</scope>
    <source>
        <strain evidence="19">UoL-WK</strain>
    </source>
</reference>
<dbReference type="Gene3D" id="3.20.140.10">
    <property type="entry name" value="nicotinate phosphoribosyltransferase"/>
    <property type="match status" value="1"/>
</dbReference>
<evidence type="ECO:0000256" key="11">
    <source>
        <dbReference type="ARBA" id="ARBA00022723"/>
    </source>
</evidence>
<keyword evidence="7" id="KW-0597">Phosphoprotein</keyword>
<feature type="domain" description="Nicotinate phosphoribosyltransferase N-terminal" evidence="18">
    <location>
        <begin position="21"/>
        <end position="148"/>
    </location>
</feature>
<keyword evidence="9 16" id="KW-0662">Pyridine nucleotide biosynthesis</keyword>
<dbReference type="GO" id="GO:0004516">
    <property type="term" value="F:nicotinate phosphoribosyltransferase activity"/>
    <property type="evidence" value="ECO:0007669"/>
    <property type="project" value="UniProtKB-UniRule"/>
</dbReference>
<dbReference type="InterPro" id="IPR007229">
    <property type="entry name" value="Nic_PRibTrfase-Fam"/>
</dbReference>
<keyword evidence="20" id="KW-1185">Reference proteome</keyword>
<dbReference type="OrthoDB" id="193380at2759"/>
<evidence type="ECO:0000256" key="3">
    <source>
        <dbReference type="ARBA" id="ARBA00004952"/>
    </source>
</evidence>
<evidence type="ECO:0000256" key="1">
    <source>
        <dbReference type="ARBA" id="ARBA00001936"/>
    </source>
</evidence>
<dbReference type="CDD" id="cd01570">
    <property type="entry name" value="NAPRTase_A"/>
    <property type="match status" value="1"/>
</dbReference>
<evidence type="ECO:0000256" key="15">
    <source>
        <dbReference type="ARBA" id="ARBA00048668"/>
    </source>
</evidence>
<evidence type="ECO:0000256" key="9">
    <source>
        <dbReference type="ARBA" id="ARBA00022642"/>
    </source>
</evidence>
<comment type="similarity">
    <text evidence="4 16">Belongs to the NAPRTase family.</text>
</comment>
<keyword evidence="13" id="KW-0464">Manganese</keyword>
<dbReference type="FunFam" id="3.20.140.10:FF:000002">
    <property type="entry name" value="Nicotinate phosphoribosyltransferase"/>
    <property type="match status" value="1"/>
</dbReference>
<organism evidence="19 20">
    <name type="scientific">Dinothrombium tinctorium</name>
    <dbReference type="NCBI Taxonomy" id="1965070"/>
    <lineage>
        <taxon>Eukaryota</taxon>
        <taxon>Metazoa</taxon>
        <taxon>Ecdysozoa</taxon>
        <taxon>Arthropoda</taxon>
        <taxon>Chelicerata</taxon>
        <taxon>Arachnida</taxon>
        <taxon>Acari</taxon>
        <taxon>Acariformes</taxon>
        <taxon>Trombidiformes</taxon>
        <taxon>Prostigmata</taxon>
        <taxon>Anystina</taxon>
        <taxon>Parasitengona</taxon>
        <taxon>Trombidioidea</taxon>
        <taxon>Trombidiidae</taxon>
        <taxon>Dinothrombium</taxon>
    </lineage>
</organism>
<dbReference type="SUPFAM" id="SSF51690">
    <property type="entry name" value="Nicotinate/Quinolinate PRTase C-terminal domain-like"/>
    <property type="match status" value="1"/>
</dbReference>
<evidence type="ECO:0000313" key="20">
    <source>
        <dbReference type="Proteomes" id="UP000285301"/>
    </source>
</evidence>
<evidence type="ECO:0000256" key="7">
    <source>
        <dbReference type="ARBA" id="ARBA00022553"/>
    </source>
</evidence>
<dbReference type="NCBIfam" id="TIGR01513">
    <property type="entry name" value="NAPRTase_put"/>
    <property type="match status" value="1"/>
</dbReference>
<evidence type="ECO:0000259" key="18">
    <source>
        <dbReference type="Pfam" id="PF17767"/>
    </source>
</evidence>
<protein>
    <recommendedName>
        <fullName evidence="6 16">Nicotinate phosphoribosyltransferase</fullName>
        <ecNumber evidence="5 16">6.3.4.21</ecNumber>
    </recommendedName>
</protein>
<dbReference type="Proteomes" id="UP000285301">
    <property type="component" value="Unassembled WGS sequence"/>
</dbReference>
<dbReference type="GO" id="GO:0005829">
    <property type="term" value="C:cytosol"/>
    <property type="evidence" value="ECO:0007669"/>
    <property type="project" value="TreeGrafter"/>
</dbReference>
<evidence type="ECO:0000256" key="14">
    <source>
        <dbReference type="ARBA" id="ARBA00023426"/>
    </source>
</evidence>
<dbReference type="GO" id="GO:0016757">
    <property type="term" value="F:glycosyltransferase activity"/>
    <property type="evidence" value="ECO:0007669"/>
    <property type="project" value="UniProtKB-KW"/>
</dbReference>
<evidence type="ECO:0000256" key="12">
    <source>
        <dbReference type="ARBA" id="ARBA00022842"/>
    </source>
</evidence>
<comment type="cofactor">
    <cofactor evidence="1">
        <name>Mn(2+)</name>
        <dbReference type="ChEBI" id="CHEBI:29035"/>
    </cofactor>
</comment>
<keyword evidence="11" id="KW-0479">Metal-binding</keyword>
<dbReference type="EC" id="6.3.4.21" evidence="5 16"/>
<keyword evidence="19" id="KW-0328">Glycosyltransferase</keyword>
<comment type="catalytic activity">
    <reaction evidence="15 16">
        <text>5-phospho-alpha-D-ribose 1-diphosphate + nicotinate + ATP + H2O = nicotinate beta-D-ribonucleotide + ADP + phosphate + diphosphate</text>
        <dbReference type="Rhea" id="RHEA:36163"/>
        <dbReference type="ChEBI" id="CHEBI:15377"/>
        <dbReference type="ChEBI" id="CHEBI:30616"/>
        <dbReference type="ChEBI" id="CHEBI:32544"/>
        <dbReference type="ChEBI" id="CHEBI:33019"/>
        <dbReference type="ChEBI" id="CHEBI:43474"/>
        <dbReference type="ChEBI" id="CHEBI:57502"/>
        <dbReference type="ChEBI" id="CHEBI:58017"/>
        <dbReference type="ChEBI" id="CHEBI:456216"/>
        <dbReference type="EC" id="6.3.4.21"/>
    </reaction>
</comment>
<comment type="cofactor">
    <cofactor evidence="2">
        <name>Mg(2+)</name>
        <dbReference type="ChEBI" id="CHEBI:18420"/>
    </cofactor>
</comment>
<dbReference type="FunFam" id="3.20.20.70:FF:000155">
    <property type="entry name" value="Nicotinate phosphoribosyltransferase"/>
    <property type="match status" value="1"/>
</dbReference>
<keyword evidence="8 16" id="KW-0436">Ligase</keyword>
<gene>
    <name evidence="19" type="ORF">B4U79_06930</name>
</gene>
<dbReference type="STRING" id="1965070.A0A3S3NVY9"/>
<dbReference type="AlphaFoldDB" id="A0A3S3NVY9"/>
<evidence type="ECO:0000256" key="4">
    <source>
        <dbReference type="ARBA" id="ARBA00010897"/>
    </source>
</evidence>
<dbReference type="InterPro" id="IPR006405">
    <property type="entry name" value="Nic_PRibTrfase_pncB"/>
</dbReference>
<comment type="function">
    <text evidence="14">Catalyzes the first step in the biosynthesis of NAD from nicotinic acid, the ATP-dependent synthesis of beta-nicotinate D-ribonucleotide from nicotinate and 5-phospho-D-ribose 1-phosphate. Helps prevent cellular oxidative stress via its role in NAD biosynthesis.</text>
</comment>
<comment type="caution">
    <text evidence="19">The sequence shown here is derived from an EMBL/GenBank/DDBJ whole genome shotgun (WGS) entry which is preliminary data.</text>
</comment>
<feature type="non-terminal residue" evidence="19">
    <location>
        <position position="400"/>
    </location>
</feature>
<evidence type="ECO:0000256" key="10">
    <source>
        <dbReference type="ARBA" id="ARBA00022679"/>
    </source>
</evidence>
<dbReference type="UniPathway" id="UPA00253">
    <property type="reaction ID" value="UER00457"/>
</dbReference>
<dbReference type="InterPro" id="IPR040727">
    <property type="entry name" value="NAPRTase_N"/>
</dbReference>
<keyword evidence="10 16" id="KW-0808">Transferase</keyword>
<feature type="domain" description="Nicotinate/nicotinamide phosphoribosyltransferase" evidence="17">
    <location>
        <begin position="170"/>
        <end position="392"/>
    </location>
</feature>
<comment type="PTM">
    <text evidence="16">Transiently phosphorylated on a His residue during the reaction cycle. Phosphorylation strongly increases the affinity for substrates and increases the rate of nicotinate D-ribonucleotide production. Dephosphorylation regenerates the low-affinity form of the enzyme, leading to product release.</text>
</comment>
<proteinExistence type="inferred from homology"/>
<keyword evidence="12" id="KW-0460">Magnesium</keyword>
<name>A0A3S3NVY9_9ACAR</name>
<evidence type="ECO:0000256" key="2">
    <source>
        <dbReference type="ARBA" id="ARBA00001946"/>
    </source>
</evidence>
<evidence type="ECO:0000313" key="19">
    <source>
        <dbReference type="EMBL" id="RWS02909.1"/>
    </source>
</evidence>
<evidence type="ECO:0000256" key="16">
    <source>
        <dbReference type="RuleBase" id="RU365100"/>
    </source>
</evidence>
<dbReference type="PIRSF" id="PIRSF000484">
    <property type="entry name" value="NAPRT"/>
    <property type="match status" value="1"/>
</dbReference>
<dbReference type="Pfam" id="PF04095">
    <property type="entry name" value="NAPRTase"/>
    <property type="match status" value="1"/>
</dbReference>
<comment type="pathway">
    <text evidence="3 16">Cofactor biosynthesis; NAD(+) biosynthesis; nicotinate D-ribonucleotide from nicotinate: step 1/1.</text>
</comment>
<dbReference type="PANTHER" id="PTHR11098:SF1">
    <property type="entry name" value="NICOTINATE PHOSPHORIBOSYLTRANSFERASE"/>
    <property type="match status" value="1"/>
</dbReference>
<dbReference type="InterPro" id="IPR041525">
    <property type="entry name" value="N/Namide_PRibTrfase"/>
</dbReference>
<dbReference type="SUPFAM" id="SSF54675">
    <property type="entry name" value="Nicotinate/Quinolinate PRTase N-terminal domain-like"/>
    <property type="match status" value="1"/>
</dbReference>
<evidence type="ECO:0000256" key="5">
    <source>
        <dbReference type="ARBA" id="ARBA00013236"/>
    </source>
</evidence>
<dbReference type="EMBL" id="NCKU01007074">
    <property type="protein sequence ID" value="RWS02909.1"/>
    <property type="molecule type" value="Genomic_DNA"/>
</dbReference>